<keyword evidence="5" id="KW-0119">Carbohydrate metabolism</keyword>
<feature type="compositionally biased region" description="Basic and acidic residues" evidence="9">
    <location>
        <begin position="68"/>
        <end position="86"/>
    </location>
</feature>
<evidence type="ECO:0000256" key="5">
    <source>
        <dbReference type="ARBA" id="ARBA00023277"/>
    </source>
</evidence>
<gene>
    <name evidence="12" type="ORF">CSX01_04170</name>
</gene>
<evidence type="ECO:0000256" key="7">
    <source>
        <dbReference type="ARBA" id="ARBA00023326"/>
    </source>
</evidence>
<evidence type="ECO:0000313" key="13">
    <source>
        <dbReference type="Proteomes" id="UP000225889"/>
    </source>
</evidence>
<evidence type="ECO:0000256" key="6">
    <source>
        <dbReference type="ARBA" id="ARBA00023295"/>
    </source>
</evidence>
<dbReference type="InterPro" id="IPR018087">
    <property type="entry name" value="Glyco_hydro_5_CS"/>
</dbReference>
<dbReference type="Proteomes" id="UP000225889">
    <property type="component" value="Unassembled WGS sequence"/>
</dbReference>
<accession>A0A2G3DXZ2</accession>
<dbReference type="PROSITE" id="PS00659">
    <property type="entry name" value="GLYCOSYL_HYDROL_F5"/>
    <property type="match status" value="1"/>
</dbReference>
<keyword evidence="3 8" id="KW-0378">Hydrolase</keyword>
<dbReference type="PANTHER" id="PTHR34142:SF1">
    <property type="entry name" value="GLYCOSIDE HYDROLASE FAMILY 5 DOMAIN-CONTAINING PROTEIN"/>
    <property type="match status" value="1"/>
</dbReference>
<proteinExistence type="inferred from homology"/>
<dbReference type="RefSeq" id="WP_099391540.1">
    <property type="nucleotide sequence ID" value="NZ_PDYF01000008.1"/>
</dbReference>
<dbReference type="SUPFAM" id="SSF51445">
    <property type="entry name" value="(Trans)glycosidases"/>
    <property type="match status" value="1"/>
</dbReference>
<comment type="similarity">
    <text evidence="8">Belongs to the glycosyl hydrolase 5 (cellulase A) family.</text>
</comment>
<reference evidence="12 13" key="2">
    <citation type="submission" date="2017-10" db="EMBL/GenBank/DDBJ databases">
        <authorList>
            <person name="Banno H."/>
            <person name="Chua N.-H."/>
        </authorList>
    </citation>
    <scope>NUCLEOTIDE SEQUENCE [LARGE SCALE GENOMIC DNA]</scope>
    <source>
        <strain evidence="12 13">JK626</strain>
    </source>
</reference>
<dbReference type="EC" id="3.2.1.4" evidence="2"/>
<dbReference type="PANTHER" id="PTHR34142">
    <property type="entry name" value="ENDO-BETA-1,4-GLUCANASE A"/>
    <property type="match status" value="1"/>
</dbReference>
<keyword evidence="7" id="KW-0624">Polysaccharide degradation</keyword>
<name>A0A2G3DXZ2_9FIRM</name>
<keyword evidence="4" id="KW-0136">Cellulose degradation</keyword>
<comment type="caution">
    <text evidence="12">The sequence shown here is derived from an EMBL/GenBank/DDBJ whole genome shotgun (WGS) entry which is preliminary data.</text>
</comment>
<keyword evidence="6 8" id="KW-0326">Glycosidase</keyword>
<dbReference type="GO" id="GO:0030245">
    <property type="term" value="P:cellulose catabolic process"/>
    <property type="evidence" value="ECO:0007669"/>
    <property type="project" value="UniProtKB-KW"/>
</dbReference>
<reference evidence="12 13" key="1">
    <citation type="submission" date="2017-10" db="EMBL/GenBank/DDBJ databases">
        <title>Resolving the taxonomy of Roseburia spp., Eubacterium rectale and Agathobacter spp. through phylogenomic analysis.</title>
        <authorList>
            <person name="Sheridan P.O."/>
            <person name="Walker A.W."/>
            <person name="Duncan S.H."/>
            <person name="Scott K.P."/>
            <person name="Toole P.W.O."/>
            <person name="Luis P."/>
            <person name="Flint H.J."/>
        </authorList>
    </citation>
    <scope>NUCLEOTIDE SEQUENCE [LARGE SCALE GENOMIC DNA]</scope>
    <source>
        <strain evidence="12 13">JK626</strain>
    </source>
</reference>
<evidence type="ECO:0000256" key="1">
    <source>
        <dbReference type="ARBA" id="ARBA00000966"/>
    </source>
</evidence>
<evidence type="ECO:0000256" key="9">
    <source>
        <dbReference type="SAM" id="MobiDB-lite"/>
    </source>
</evidence>
<evidence type="ECO:0000256" key="4">
    <source>
        <dbReference type="ARBA" id="ARBA00023001"/>
    </source>
</evidence>
<protein>
    <recommendedName>
        <fullName evidence="2">cellulase</fullName>
        <ecNumber evidence="2">3.2.1.4</ecNumber>
    </recommendedName>
</protein>
<feature type="compositionally biased region" description="Acidic residues" evidence="9">
    <location>
        <begin position="88"/>
        <end position="101"/>
    </location>
</feature>
<dbReference type="InterPro" id="IPR017853">
    <property type="entry name" value="GH"/>
</dbReference>
<keyword evidence="10" id="KW-0812">Transmembrane</keyword>
<dbReference type="InterPro" id="IPR001547">
    <property type="entry name" value="Glyco_hydro_5"/>
</dbReference>
<sequence length="428" mass="47816">MVSKKKKFGAFIFAVIFSIAIVGGIFGVCYYKGIVSYPWQIKNVTSADNTIAFSKEETVSEPEEVVVEEKPEVKPSVEPEETKPEPETTVEEPETTEEEQNVDFDSLLSEDGIANTGVKMDYYGALSVSDGKLVDSHGKEVQLTGISTHGINWFPEFAAPETIASLRNNFGINVIRLAMYTSDYNGYCVGGSDNQKDLMDKICSAVDAATENDMYVIIDWHTLNDENPNTYKAESIQFFGEMVRKYKGNDNVIYEICNEPNGDTTWSDIKSYAKEVIPVIRNVDSDAVILVGTPEWSSDLESVQDNPLNFKNIMYTYHFYAASHKDDARAELESALEAGLPVFISEYGLVSADGNGSVDTKEAKKWYDLIDEYKLSSCIWNLSNKDEGSALISADCQSTLDWKYEDLSEEGKYFFDKLSEGNKTENDN</sequence>
<evidence type="ECO:0000256" key="3">
    <source>
        <dbReference type="ARBA" id="ARBA00022801"/>
    </source>
</evidence>
<organism evidence="12 13">
    <name type="scientific">Pseudobutyrivibrio ruminis</name>
    <dbReference type="NCBI Taxonomy" id="46206"/>
    <lineage>
        <taxon>Bacteria</taxon>
        <taxon>Bacillati</taxon>
        <taxon>Bacillota</taxon>
        <taxon>Clostridia</taxon>
        <taxon>Lachnospirales</taxon>
        <taxon>Lachnospiraceae</taxon>
        <taxon>Pseudobutyrivibrio</taxon>
    </lineage>
</organism>
<evidence type="ECO:0000256" key="10">
    <source>
        <dbReference type="SAM" id="Phobius"/>
    </source>
</evidence>
<dbReference type="EMBL" id="PDYF01000008">
    <property type="protein sequence ID" value="PHU35811.1"/>
    <property type="molecule type" value="Genomic_DNA"/>
</dbReference>
<dbReference type="GO" id="GO:0008810">
    <property type="term" value="F:cellulase activity"/>
    <property type="evidence" value="ECO:0007669"/>
    <property type="project" value="UniProtKB-EC"/>
</dbReference>
<evidence type="ECO:0000313" key="12">
    <source>
        <dbReference type="EMBL" id="PHU35811.1"/>
    </source>
</evidence>
<feature type="domain" description="Glycoside hydrolase family 5" evidence="11">
    <location>
        <begin position="134"/>
        <end position="385"/>
    </location>
</feature>
<keyword evidence="10" id="KW-1133">Transmembrane helix</keyword>
<feature type="transmembrane region" description="Helical" evidence="10">
    <location>
        <begin position="12"/>
        <end position="33"/>
    </location>
</feature>
<dbReference type="Pfam" id="PF00150">
    <property type="entry name" value="Cellulase"/>
    <property type="match status" value="1"/>
</dbReference>
<evidence type="ECO:0000259" key="11">
    <source>
        <dbReference type="Pfam" id="PF00150"/>
    </source>
</evidence>
<dbReference type="Gene3D" id="3.20.20.80">
    <property type="entry name" value="Glycosidases"/>
    <property type="match status" value="1"/>
</dbReference>
<comment type="catalytic activity">
    <reaction evidence="1">
        <text>Endohydrolysis of (1-&gt;4)-beta-D-glucosidic linkages in cellulose, lichenin and cereal beta-D-glucans.</text>
        <dbReference type="EC" id="3.2.1.4"/>
    </reaction>
</comment>
<evidence type="ECO:0000256" key="2">
    <source>
        <dbReference type="ARBA" id="ARBA00012601"/>
    </source>
</evidence>
<dbReference type="AlphaFoldDB" id="A0A2G3DXZ2"/>
<feature type="region of interest" description="Disordered" evidence="9">
    <location>
        <begin position="68"/>
        <end position="101"/>
    </location>
</feature>
<keyword evidence="10" id="KW-0472">Membrane</keyword>
<evidence type="ECO:0000256" key="8">
    <source>
        <dbReference type="RuleBase" id="RU361153"/>
    </source>
</evidence>